<protein>
    <submittedName>
        <fullName evidence="1">Uncharacterized protein</fullName>
    </submittedName>
</protein>
<dbReference type="Proteomes" id="UP001168575">
    <property type="component" value="Unassembled WGS sequence"/>
</dbReference>
<name>A0AA43UB06_9ACTN</name>
<reference evidence="1" key="1">
    <citation type="submission" date="2023-07" db="EMBL/GenBank/DDBJ databases">
        <title>Between Cages and Wild: Unraveling the Impact of Captivity on Animal Microbiomes and Antimicrobial Resistance.</title>
        <authorList>
            <person name="Schmartz G.P."/>
            <person name="Rehner J."/>
            <person name="Schuff M.J."/>
            <person name="Becker S.L."/>
            <person name="Kravczyk M."/>
            <person name="Gurevich A."/>
            <person name="Francke R."/>
            <person name="Mueller R."/>
            <person name="Keller V."/>
            <person name="Keller A."/>
        </authorList>
    </citation>
    <scope>NUCLEOTIDE SEQUENCE</scope>
    <source>
        <strain evidence="1">S12M_St_49</strain>
    </source>
</reference>
<organism evidence="1 2">
    <name type="scientific">Phoenicibacter congonensis</name>
    <dbReference type="NCBI Taxonomy" id="1944646"/>
    <lineage>
        <taxon>Bacteria</taxon>
        <taxon>Bacillati</taxon>
        <taxon>Actinomycetota</taxon>
        <taxon>Coriobacteriia</taxon>
        <taxon>Eggerthellales</taxon>
        <taxon>Eggerthellaceae</taxon>
        <taxon>Phoenicibacter</taxon>
    </lineage>
</organism>
<comment type="caution">
    <text evidence="1">The sequence shown here is derived from an EMBL/GenBank/DDBJ whole genome shotgun (WGS) entry which is preliminary data.</text>
</comment>
<keyword evidence="2" id="KW-1185">Reference proteome</keyword>
<dbReference type="EMBL" id="JAUMVS010000035">
    <property type="protein sequence ID" value="MDO4841647.1"/>
    <property type="molecule type" value="Genomic_DNA"/>
</dbReference>
<sequence>MAQMADKEFNYILNLSRTMAEYAEAAQHTAAVRKAKLEAYIDTARRITAYQEEGIRDDLVDVVFDKRLKLISDANTAGELKKIMAQPKPYFNGNKFIPDPLSVPEEEMILWSITSLKAPLMPAAFERYMELFKQTFGISSIDGDAISNAAELRLEVN</sequence>
<proteinExistence type="predicted"/>
<gene>
    <name evidence="1" type="ORF">Q3982_03105</name>
</gene>
<evidence type="ECO:0000313" key="1">
    <source>
        <dbReference type="EMBL" id="MDO4841647.1"/>
    </source>
</evidence>
<evidence type="ECO:0000313" key="2">
    <source>
        <dbReference type="Proteomes" id="UP001168575"/>
    </source>
</evidence>
<accession>A0AA43UB06</accession>
<dbReference type="AlphaFoldDB" id="A0AA43UB06"/>